<evidence type="ECO:0000256" key="3">
    <source>
        <dbReference type="ARBA" id="ARBA00022679"/>
    </source>
</evidence>
<dbReference type="CDD" id="cd08646">
    <property type="entry name" value="FMT_core_Met-tRNA-FMT_N"/>
    <property type="match status" value="1"/>
</dbReference>
<protein>
    <recommendedName>
        <fullName evidence="2">methionyl-tRNA formyltransferase</fullName>
        <ecNumber evidence="2">2.1.2.9</ecNumber>
    </recommendedName>
</protein>
<dbReference type="InterPro" id="IPR011034">
    <property type="entry name" value="Formyl_transferase-like_C_sf"/>
</dbReference>
<name>A0A8H5AUC8_9AGAR</name>
<evidence type="ECO:0000256" key="2">
    <source>
        <dbReference type="ARBA" id="ARBA00012261"/>
    </source>
</evidence>
<keyword evidence="3" id="KW-0808">Transferase</keyword>
<dbReference type="EC" id="2.1.2.9" evidence="2"/>
<dbReference type="Pfam" id="PF02911">
    <property type="entry name" value="Formyl_trans_C"/>
    <property type="match status" value="1"/>
</dbReference>
<gene>
    <name evidence="7" type="ORF">D9619_007829</name>
</gene>
<dbReference type="InterPro" id="IPR041711">
    <property type="entry name" value="Met-tRNA-FMT_N"/>
</dbReference>
<evidence type="ECO:0000259" key="5">
    <source>
        <dbReference type="Pfam" id="PF00551"/>
    </source>
</evidence>
<dbReference type="PANTHER" id="PTHR11138:SF5">
    <property type="entry name" value="METHIONYL-TRNA FORMYLTRANSFERASE, MITOCHONDRIAL"/>
    <property type="match status" value="1"/>
</dbReference>
<evidence type="ECO:0000259" key="6">
    <source>
        <dbReference type="Pfam" id="PF02911"/>
    </source>
</evidence>
<reference evidence="7 8" key="1">
    <citation type="journal article" date="2020" name="ISME J.">
        <title>Uncovering the hidden diversity of litter-decomposition mechanisms in mushroom-forming fungi.</title>
        <authorList>
            <person name="Floudas D."/>
            <person name="Bentzer J."/>
            <person name="Ahren D."/>
            <person name="Johansson T."/>
            <person name="Persson P."/>
            <person name="Tunlid A."/>
        </authorList>
    </citation>
    <scope>NUCLEOTIDE SEQUENCE [LARGE SCALE GENOMIC DNA]</scope>
    <source>
        <strain evidence="7 8">CBS 101986</strain>
    </source>
</reference>
<sequence>MFWASTLPTPCLFLRLNTTRRCASSDASNRFRILFMGRDEFSCRVLERLHKSDDVWQELTIATQPDVHVGRRGSVLSVSPLKLLGEHLGIPVHTIPKVKKEFRHWPLPAPFSLGEDNPAPPNHILVTASFGRILSQNMLGQFQPSCRLNVHPSLLPSYRGPAPIQHSIMNDEKETGVCVIQMLKKSEGIDAGAIWGCRKMLMPENATYPALRDKLAREGGDLLVSVLRDMLKGKATSLPQVSAGSAPKAPFIRAEDTYVDFTAMSADHIFSRFRALSHQKPLFTYTPNGKPLHLNDMVVVSPQEAQRLSPTPGQSTFSKAADMLLIRCAGGSVLGVTKVKPEGKADRPAGEFWNGVRAPSVDGVKHLMLGQQKLEAKL</sequence>
<dbReference type="Gene3D" id="3.40.50.12230">
    <property type="match status" value="1"/>
</dbReference>
<organism evidence="7 8">
    <name type="scientific">Psilocybe cf. subviscida</name>
    <dbReference type="NCBI Taxonomy" id="2480587"/>
    <lineage>
        <taxon>Eukaryota</taxon>
        <taxon>Fungi</taxon>
        <taxon>Dikarya</taxon>
        <taxon>Basidiomycota</taxon>
        <taxon>Agaricomycotina</taxon>
        <taxon>Agaricomycetes</taxon>
        <taxon>Agaricomycetidae</taxon>
        <taxon>Agaricales</taxon>
        <taxon>Agaricineae</taxon>
        <taxon>Strophariaceae</taxon>
        <taxon>Psilocybe</taxon>
    </lineage>
</organism>
<dbReference type="InterPro" id="IPR036477">
    <property type="entry name" value="Formyl_transf_N_sf"/>
</dbReference>
<dbReference type="GO" id="GO:0005739">
    <property type="term" value="C:mitochondrion"/>
    <property type="evidence" value="ECO:0007669"/>
    <property type="project" value="TreeGrafter"/>
</dbReference>
<evidence type="ECO:0000256" key="1">
    <source>
        <dbReference type="ARBA" id="ARBA00010699"/>
    </source>
</evidence>
<feature type="domain" description="Formyl transferase N-terminal" evidence="5">
    <location>
        <begin position="124"/>
        <end position="227"/>
    </location>
</feature>
<dbReference type="EMBL" id="JAACJJ010000057">
    <property type="protein sequence ID" value="KAF5311162.1"/>
    <property type="molecule type" value="Genomic_DNA"/>
</dbReference>
<evidence type="ECO:0000313" key="8">
    <source>
        <dbReference type="Proteomes" id="UP000567179"/>
    </source>
</evidence>
<dbReference type="Pfam" id="PF00551">
    <property type="entry name" value="Formyl_trans_N"/>
    <property type="match status" value="1"/>
</dbReference>
<dbReference type="AlphaFoldDB" id="A0A8H5AUC8"/>
<dbReference type="Proteomes" id="UP000567179">
    <property type="component" value="Unassembled WGS sequence"/>
</dbReference>
<dbReference type="InterPro" id="IPR002376">
    <property type="entry name" value="Formyl_transf_N"/>
</dbReference>
<dbReference type="OrthoDB" id="10268103at2759"/>
<dbReference type="InterPro" id="IPR005793">
    <property type="entry name" value="Formyl_trans_C"/>
</dbReference>
<dbReference type="SUPFAM" id="SSF50486">
    <property type="entry name" value="FMT C-terminal domain-like"/>
    <property type="match status" value="1"/>
</dbReference>
<evidence type="ECO:0000313" key="7">
    <source>
        <dbReference type="EMBL" id="KAF5311162.1"/>
    </source>
</evidence>
<dbReference type="GO" id="GO:0004479">
    <property type="term" value="F:methionyl-tRNA formyltransferase activity"/>
    <property type="evidence" value="ECO:0007669"/>
    <property type="project" value="UniProtKB-EC"/>
</dbReference>
<proteinExistence type="inferred from homology"/>
<dbReference type="PANTHER" id="PTHR11138">
    <property type="entry name" value="METHIONYL-TRNA FORMYLTRANSFERASE"/>
    <property type="match status" value="1"/>
</dbReference>
<dbReference type="SUPFAM" id="SSF53328">
    <property type="entry name" value="Formyltransferase"/>
    <property type="match status" value="1"/>
</dbReference>
<comment type="similarity">
    <text evidence="1">Belongs to the Fmt family.</text>
</comment>
<keyword evidence="4" id="KW-0648">Protein biosynthesis</keyword>
<keyword evidence="8" id="KW-1185">Reference proteome</keyword>
<comment type="caution">
    <text evidence="7">The sequence shown here is derived from an EMBL/GenBank/DDBJ whole genome shotgun (WGS) entry which is preliminary data.</text>
</comment>
<accession>A0A8H5AUC8</accession>
<feature type="domain" description="Formyl transferase C-terminal" evidence="6">
    <location>
        <begin position="252"/>
        <end position="356"/>
    </location>
</feature>
<evidence type="ECO:0000256" key="4">
    <source>
        <dbReference type="ARBA" id="ARBA00022917"/>
    </source>
</evidence>